<sequence length="109" mass="11352">MDVDDLNELAGDHLNRARAAAHGRSAVLVLHDGPLRQSLIALVSGTALSEHEAPDAGSLLVMRGRVRLESAGGEVEVGEGELAAIPRERHGLTALADSVVLLTTVTSID</sequence>
<gene>
    <name evidence="1" type="ORF">E9998_01040</name>
</gene>
<comment type="caution">
    <text evidence="1">The sequence shown here is derived from an EMBL/GenBank/DDBJ whole genome shotgun (WGS) entry which is preliminary data.</text>
</comment>
<protein>
    <submittedName>
        <fullName evidence="1">Cupin</fullName>
    </submittedName>
</protein>
<dbReference type="Proteomes" id="UP000305792">
    <property type="component" value="Unassembled WGS sequence"/>
</dbReference>
<dbReference type="InterPro" id="IPR011051">
    <property type="entry name" value="RmlC_Cupin_sf"/>
</dbReference>
<evidence type="ECO:0000313" key="1">
    <source>
        <dbReference type="EMBL" id="THV32070.1"/>
    </source>
</evidence>
<dbReference type="InterPro" id="IPR014710">
    <property type="entry name" value="RmlC-like_jellyroll"/>
</dbReference>
<dbReference type="AlphaFoldDB" id="A0A4S8PMJ5"/>
<proteinExistence type="predicted"/>
<dbReference type="EMBL" id="STGX01000001">
    <property type="protein sequence ID" value="THV32070.1"/>
    <property type="molecule type" value="Genomic_DNA"/>
</dbReference>
<name>A0A4S8PMJ5_9ACTN</name>
<dbReference type="Gene3D" id="2.60.120.10">
    <property type="entry name" value="Jelly Rolls"/>
    <property type="match status" value="1"/>
</dbReference>
<organism evidence="1 2">
    <name type="scientific">Glycomyces paridis</name>
    <dbReference type="NCBI Taxonomy" id="2126555"/>
    <lineage>
        <taxon>Bacteria</taxon>
        <taxon>Bacillati</taxon>
        <taxon>Actinomycetota</taxon>
        <taxon>Actinomycetes</taxon>
        <taxon>Glycomycetales</taxon>
        <taxon>Glycomycetaceae</taxon>
        <taxon>Glycomyces</taxon>
    </lineage>
</organism>
<evidence type="ECO:0000313" key="2">
    <source>
        <dbReference type="Proteomes" id="UP000305792"/>
    </source>
</evidence>
<dbReference type="OrthoDB" id="5190473at2"/>
<reference evidence="1 2" key="1">
    <citation type="journal article" date="2018" name="Int. J. Syst. Evol. Microbiol.">
        <title>Glycomyces paridis sp. nov., isolated from the medicinal plant Paris polyphylla.</title>
        <authorList>
            <person name="Fang X.M."/>
            <person name="Bai J.L."/>
            <person name="Su J."/>
            <person name="Zhao L.L."/>
            <person name="Liu H.Y."/>
            <person name="Ma B.P."/>
            <person name="Zhang Y.Q."/>
            <person name="Yu L.Y."/>
        </authorList>
    </citation>
    <scope>NUCLEOTIDE SEQUENCE [LARGE SCALE GENOMIC DNA]</scope>
    <source>
        <strain evidence="1 2">CPCC 204357</strain>
    </source>
</reference>
<dbReference type="SUPFAM" id="SSF51182">
    <property type="entry name" value="RmlC-like cupins"/>
    <property type="match status" value="1"/>
</dbReference>
<keyword evidence="2" id="KW-1185">Reference proteome</keyword>
<accession>A0A4S8PMJ5</accession>